<evidence type="ECO:0000313" key="1">
    <source>
        <dbReference type="EMBL" id="RYC26868.1"/>
    </source>
</evidence>
<keyword evidence="2" id="KW-1185">Reference proteome</keyword>
<dbReference type="OrthoDB" id="5077820at2"/>
<evidence type="ECO:0008006" key="3">
    <source>
        <dbReference type="Google" id="ProtNLM"/>
    </source>
</evidence>
<proteinExistence type="predicted"/>
<name>A0A4Q2TXP0_9HYPH</name>
<protein>
    <recommendedName>
        <fullName evidence="3">DUF262 domain-containing protein</fullName>
    </recommendedName>
</protein>
<dbReference type="Proteomes" id="UP000291088">
    <property type="component" value="Unassembled WGS sequence"/>
</dbReference>
<reference evidence="1 2" key="1">
    <citation type="submission" date="2019-01" db="EMBL/GenBank/DDBJ databases">
        <authorList>
            <person name="Deng T."/>
        </authorList>
    </citation>
    <scope>NUCLEOTIDE SEQUENCE [LARGE SCALE GENOMIC DNA]</scope>
    <source>
        <strain evidence="1 2">F8825</strain>
    </source>
</reference>
<dbReference type="EMBL" id="SDVB01000050">
    <property type="protein sequence ID" value="RYC26868.1"/>
    <property type="molecule type" value="Genomic_DNA"/>
</dbReference>
<accession>A0A4Q2TXP0</accession>
<evidence type="ECO:0000313" key="2">
    <source>
        <dbReference type="Proteomes" id="UP000291088"/>
    </source>
</evidence>
<dbReference type="AlphaFoldDB" id="A0A4Q2TXP0"/>
<organism evidence="1 2">
    <name type="scientific">Ciceribacter ferrooxidans</name>
    <dbReference type="NCBI Taxonomy" id="2509717"/>
    <lineage>
        <taxon>Bacteria</taxon>
        <taxon>Pseudomonadati</taxon>
        <taxon>Pseudomonadota</taxon>
        <taxon>Alphaproteobacteria</taxon>
        <taxon>Hyphomicrobiales</taxon>
        <taxon>Rhizobiaceae</taxon>
        <taxon>Ciceribacter</taxon>
    </lineage>
</organism>
<sequence length="385" mass="43800">MQFEVIGIDYDSRIQNFMVSARADYEWYLEKTQGSEENLAIQRDIIRGSKPYKNLRADLKLGCILPTIVLAVRDIDQTVLENYSKDEGFIQASRADLDVLQGAITESVPTDFDIIDGLQRTNALRQTLDDLEQDEREPFLRRSLRLEIWVNIAFFPLAYRMLLLNAGQRPMSMKHQIDILSGGLANDIKDINGIEIFRVKDHKRRVRPGQFHLSTLAQAFQAWMQRSPNVDRTNLVVETMVVDEALESLGIDLTSEDGNQRDGFRQFVEWVITLDQALGEEQNRFFGNDTVVLGFAAATGFAHKNDTLQDRLPTAMAKLIEAAHEDAAEALGVEIFERIRTTVDTKRSNVGEWTRGLVFRAVREYIMQEGTSSMRDCWTQAASMG</sequence>
<comment type="caution">
    <text evidence="1">The sequence shown here is derived from an EMBL/GenBank/DDBJ whole genome shotgun (WGS) entry which is preliminary data.</text>
</comment>
<dbReference type="RefSeq" id="WP_129330342.1">
    <property type="nucleotide sequence ID" value="NZ_SDVB01000050.1"/>
</dbReference>
<gene>
    <name evidence="1" type="ORF">EUU22_01430</name>
</gene>